<comment type="caution">
    <text evidence="2">The sequence shown here is derived from an EMBL/GenBank/DDBJ whole genome shotgun (WGS) entry which is preliminary data.</text>
</comment>
<dbReference type="EMBL" id="JAHRIN010034754">
    <property type="protein sequence ID" value="MEQ2203628.1"/>
    <property type="molecule type" value="Genomic_DNA"/>
</dbReference>
<evidence type="ECO:0000313" key="3">
    <source>
        <dbReference type="Proteomes" id="UP001434883"/>
    </source>
</evidence>
<accession>A0ABV0R665</accession>
<gene>
    <name evidence="2" type="ORF">XENOCAPTIV_001512</name>
</gene>
<keyword evidence="1" id="KW-0732">Signal</keyword>
<keyword evidence="3" id="KW-1185">Reference proteome</keyword>
<dbReference type="Proteomes" id="UP001434883">
    <property type="component" value="Unassembled WGS sequence"/>
</dbReference>
<feature type="chain" id="PRO_5046828422" description="Secreted protein" evidence="1">
    <location>
        <begin position="22"/>
        <end position="109"/>
    </location>
</feature>
<evidence type="ECO:0000313" key="2">
    <source>
        <dbReference type="EMBL" id="MEQ2203628.1"/>
    </source>
</evidence>
<organism evidence="2 3">
    <name type="scientific">Xenoophorus captivus</name>
    <dbReference type="NCBI Taxonomy" id="1517983"/>
    <lineage>
        <taxon>Eukaryota</taxon>
        <taxon>Metazoa</taxon>
        <taxon>Chordata</taxon>
        <taxon>Craniata</taxon>
        <taxon>Vertebrata</taxon>
        <taxon>Euteleostomi</taxon>
        <taxon>Actinopterygii</taxon>
        <taxon>Neopterygii</taxon>
        <taxon>Teleostei</taxon>
        <taxon>Neoteleostei</taxon>
        <taxon>Acanthomorphata</taxon>
        <taxon>Ovalentaria</taxon>
        <taxon>Atherinomorphae</taxon>
        <taxon>Cyprinodontiformes</taxon>
        <taxon>Goodeidae</taxon>
        <taxon>Xenoophorus</taxon>
    </lineage>
</organism>
<evidence type="ECO:0008006" key="4">
    <source>
        <dbReference type="Google" id="ProtNLM"/>
    </source>
</evidence>
<name>A0ABV0R665_9TELE</name>
<protein>
    <recommendedName>
        <fullName evidence="4">Secreted protein</fullName>
    </recommendedName>
</protein>
<reference evidence="2 3" key="1">
    <citation type="submission" date="2021-06" db="EMBL/GenBank/DDBJ databases">
        <authorList>
            <person name="Palmer J.M."/>
        </authorList>
    </citation>
    <scope>NUCLEOTIDE SEQUENCE [LARGE SCALE GENOMIC DNA]</scope>
    <source>
        <strain evidence="2 3">XC_2019</strain>
        <tissue evidence="2">Muscle</tissue>
    </source>
</reference>
<evidence type="ECO:0000256" key="1">
    <source>
        <dbReference type="SAM" id="SignalP"/>
    </source>
</evidence>
<feature type="signal peptide" evidence="1">
    <location>
        <begin position="1"/>
        <end position="21"/>
    </location>
</feature>
<sequence length="109" mass="12372">MPVLWRACLIVVLSIDVSTRATDLCSSSVGVLTASLIMVSSPDLKLWVDSHVLVGRQLYHSSCYTGFHADIRLKGAENKYLMHFPEFYAYNKYKTSISFYLYHFIVGKS</sequence>
<proteinExistence type="predicted"/>